<dbReference type="PaxDb" id="55529-EKX31873"/>
<evidence type="ECO:0000313" key="5">
    <source>
        <dbReference type="Proteomes" id="UP000011087"/>
    </source>
</evidence>
<feature type="coiled-coil region" evidence="1">
    <location>
        <begin position="343"/>
        <end position="377"/>
    </location>
</feature>
<evidence type="ECO:0000256" key="1">
    <source>
        <dbReference type="SAM" id="Coils"/>
    </source>
</evidence>
<name>L1I6J3_GUITC</name>
<keyword evidence="2" id="KW-0732">Signal</keyword>
<evidence type="ECO:0000256" key="2">
    <source>
        <dbReference type="SAM" id="SignalP"/>
    </source>
</evidence>
<feature type="chain" id="PRO_5008769652" evidence="2">
    <location>
        <begin position="23"/>
        <end position="389"/>
    </location>
</feature>
<dbReference type="AlphaFoldDB" id="L1I6J3"/>
<reference evidence="4" key="3">
    <citation type="submission" date="2016-03" db="UniProtKB">
        <authorList>
            <consortium name="EnsemblProtists"/>
        </authorList>
    </citation>
    <scope>IDENTIFICATION</scope>
</reference>
<organism evidence="3">
    <name type="scientific">Guillardia theta (strain CCMP2712)</name>
    <name type="common">Cryptophyte</name>
    <dbReference type="NCBI Taxonomy" id="905079"/>
    <lineage>
        <taxon>Eukaryota</taxon>
        <taxon>Cryptophyceae</taxon>
        <taxon>Pyrenomonadales</taxon>
        <taxon>Geminigeraceae</taxon>
        <taxon>Guillardia</taxon>
    </lineage>
</organism>
<dbReference type="KEGG" id="gtt:GUITHDRAFT_121946"/>
<sequence length="389" mass="44442">MLATRGLVLALVLVFSPEHVCSYLQSFSTYYHRQSLQQRSHRRQTSPQMLARPGIMRQGKATCYYIDSPANLPGNMQSNFESSIFSRCASIGFHRREKLPADEETRRKLKDSGILTKGYAERVNQVVFAACEEYYKECATRQKKPLKISRMDDTKDIDLATISEYQADMCLTFDNDIDLQTIFKDVVVNPAQDVRIFGKHGVSYEDLQVMKEEYICFEITETPGKIFEKLFQVNRLYNVLKGEMIGEDSKIAAIGLLTNGNREDFEVVSGCLSRFFSLASDHHELTSFVDPGSIPFVLIYTPYRNIYGAVQDLKENVDRKFDELKEDVDTRFNELKEDVDTRFNELQSNVTALQSDVTELKSDVSELKSDVSEASTECRCCVFIFNTSS</sequence>
<dbReference type="EMBL" id="JH993229">
    <property type="protein sequence ID" value="EKX31873.1"/>
    <property type="molecule type" value="Genomic_DNA"/>
</dbReference>
<feature type="signal peptide" evidence="2">
    <location>
        <begin position="1"/>
        <end position="22"/>
    </location>
</feature>
<evidence type="ECO:0000313" key="3">
    <source>
        <dbReference type="EMBL" id="EKX31873.1"/>
    </source>
</evidence>
<dbReference type="EnsemblProtists" id="EKX31873">
    <property type="protein sequence ID" value="EKX31873"/>
    <property type="gene ID" value="GUITHDRAFT_121946"/>
</dbReference>
<protein>
    <submittedName>
        <fullName evidence="3 4">Uncharacterized protein</fullName>
    </submittedName>
</protein>
<dbReference type="Proteomes" id="UP000011087">
    <property type="component" value="Unassembled WGS sequence"/>
</dbReference>
<dbReference type="GeneID" id="17288595"/>
<dbReference type="Gene3D" id="1.20.5.190">
    <property type="match status" value="1"/>
</dbReference>
<dbReference type="RefSeq" id="XP_005818853.1">
    <property type="nucleotide sequence ID" value="XM_005818796.1"/>
</dbReference>
<keyword evidence="5" id="KW-1185">Reference proteome</keyword>
<keyword evidence="1" id="KW-0175">Coiled coil</keyword>
<evidence type="ECO:0000313" key="4">
    <source>
        <dbReference type="EnsemblProtists" id="EKX31873"/>
    </source>
</evidence>
<gene>
    <name evidence="3" type="ORF">GUITHDRAFT_121946</name>
</gene>
<proteinExistence type="predicted"/>
<accession>L1I6J3</accession>
<reference evidence="5" key="2">
    <citation type="submission" date="2012-11" db="EMBL/GenBank/DDBJ databases">
        <authorList>
            <person name="Kuo A."/>
            <person name="Curtis B.A."/>
            <person name="Tanifuji G."/>
            <person name="Burki F."/>
            <person name="Gruber A."/>
            <person name="Irimia M."/>
            <person name="Maruyama S."/>
            <person name="Arias M.C."/>
            <person name="Ball S.G."/>
            <person name="Gile G.H."/>
            <person name="Hirakawa Y."/>
            <person name="Hopkins J.F."/>
            <person name="Rensing S.A."/>
            <person name="Schmutz J."/>
            <person name="Symeonidi A."/>
            <person name="Elias M."/>
            <person name="Eveleigh R.J."/>
            <person name="Herman E.K."/>
            <person name="Klute M.J."/>
            <person name="Nakayama T."/>
            <person name="Obornik M."/>
            <person name="Reyes-Prieto A."/>
            <person name="Armbrust E.V."/>
            <person name="Aves S.J."/>
            <person name="Beiko R.G."/>
            <person name="Coutinho P."/>
            <person name="Dacks J.B."/>
            <person name="Durnford D.G."/>
            <person name="Fast N.M."/>
            <person name="Green B.R."/>
            <person name="Grisdale C."/>
            <person name="Hempe F."/>
            <person name="Henrissat B."/>
            <person name="Hoppner M.P."/>
            <person name="Ishida K.-I."/>
            <person name="Kim E."/>
            <person name="Koreny L."/>
            <person name="Kroth P.G."/>
            <person name="Liu Y."/>
            <person name="Malik S.-B."/>
            <person name="Maier U.G."/>
            <person name="McRose D."/>
            <person name="Mock T."/>
            <person name="Neilson J.A."/>
            <person name="Onodera N.T."/>
            <person name="Poole A.M."/>
            <person name="Pritham E.J."/>
            <person name="Richards T.A."/>
            <person name="Rocap G."/>
            <person name="Roy S.W."/>
            <person name="Sarai C."/>
            <person name="Schaack S."/>
            <person name="Shirato S."/>
            <person name="Slamovits C.H."/>
            <person name="Spencer D.F."/>
            <person name="Suzuki S."/>
            <person name="Worden A.Z."/>
            <person name="Zauner S."/>
            <person name="Barry K."/>
            <person name="Bell C."/>
            <person name="Bharti A.K."/>
            <person name="Crow J.A."/>
            <person name="Grimwood J."/>
            <person name="Kramer R."/>
            <person name="Lindquist E."/>
            <person name="Lucas S."/>
            <person name="Salamov A."/>
            <person name="McFadden G.I."/>
            <person name="Lane C.E."/>
            <person name="Keeling P.J."/>
            <person name="Gray M.W."/>
            <person name="Grigoriev I.V."/>
            <person name="Archibald J.M."/>
        </authorList>
    </citation>
    <scope>NUCLEOTIDE SEQUENCE</scope>
    <source>
        <strain evidence="5">CCMP2712</strain>
    </source>
</reference>
<reference evidence="3 5" key="1">
    <citation type="journal article" date="2012" name="Nature">
        <title>Algal genomes reveal evolutionary mosaicism and the fate of nucleomorphs.</title>
        <authorList>
            <consortium name="DOE Joint Genome Institute"/>
            <person name="Curtis B.A."/>
            <person name="Tanifuji G."/>
            <person name="Burki F."/>
            <person name="Gruber A."/>
            <person name="Irimia M."/>
            <person name="Maruyama S."/>
            <person name="Arias M.C."/>
            <person name="Ball S.G."/>
            <person name="Gile G.H."/>
            <person name="Hirakawa Y."/>
            <person name="Hopkins J.F."/>
            <person name="Kuo A."/>
            <person name="Rensing S.A."/>
            <person name="Schmutz J."/>
            <person name="Symeonidi A."/>
            <person name="Elias M."/>
            <person name="Eveleigh R.J."/>
            <person name="Herman E.K."/>
            <person name="Klute M.J."/>
            <person name="Nakayama T."/>
            <person name="Obornik M."/>
            <person name="Reyes-Prieto A."/>
            <person name="Armbrust E.V."/>
            <person name="Aves S.J."/>
            <person name="Beiko R.G."/>
            <person name="Coutinho P."/>
            <person name="Dacks J.B."/>
            <person name="Durnford D.G."/>
            <person name="Fast N.M."/>
            <person name="Green B.R."/>
            <person name="Grisdale C.J."/>
            <person name="Hempel F."/>
            <person name="Henrissat B."/>
            <person name="Hoppner M.P."/>
            <person name="Ishida K."/>
            <person name="Kim E."/>
            <person name="Koreny L."/>
            <person name="Kroth P.G."/>
            <person name="Liu Y."/>
            <person name="Malik S.B."/>
            <person name="Maier U.G."/>
            <person name="McRose D."/>
            <person name="Mock T."/>
            <person name="Neilson J.A."/>
            <person name="Onodera N.T."/>
            <person name="Poole A.M."/>
            <person name="Pritham E.J."/>
            <person name="Richards T.A."/>
            <person name="Rocap G."/>
            <person name="Roy S.W."/>
            <person name="Sarai C."/>
            <person name="Schaack S."/>
            <person name="Shirato S."/>
            <person name="Slamovits C.H."/>
            <person name="Spencer D.F."/>
            <person name="Suzuki S."/>
            <person name="Worden A.Z."/>
            <person name="Zauner S."/>
            <person name="Barry K."/>
            <person name="Bell C."/>
            <person name="Bharti A.K."/>
            <person name="Crow J.A."/>
            <person name="Grimwood J."/>
            <person name="Kramer R."/>
            <person name="Lindquist E."/>
            <person name="Lucas S."/>
            <person name="Salamov A."/>
            <person name="McFadden G.I."/>
            <person name="Lane C.E."/>
            <person name="Keeling P.J."/>
            <person name="Gray M.W."/>
            <person name="Grigoriev I.V."/>
            <person name="Archibald J.M."/>
        </authorList>
    </citation>
    <scope>NUCLEOTIDE SEQUENCE</scope>
    <source>
        <strain evidence="3 5">CCMP2712</strain>
    </source>
</reference>
<dbReference type="HOGENOM" id="CLU_786307_0_0_1"/>